<dbReference type="RefSeq" id="WP_114205441.1">
    <property type="nucleotide sequence ID" value="NZ_CP030840.1"/>
</dbReference>
<dbReference type="Pfam" id="PF03237">
    <property type="entry name" value="Terminase_6N"/>
    <property type="match status" value="1"/>
</dbReference>
<accession>A0A2Z5FS98</accession>
<dbReference type="Pfam" id="PF17289">
    <property type="entry name" value="Terminase_6C"/>
    <property type="match status" value="1"/>
</dbReference>
<evidence type="ECO:0000259" key="2">
    <source>
        <dbReference type="Pfam" id="PF17289"/>
    </source>
</evidence>
<reference evidence="3 4" key="1">
    <citation type="journal article" date="2018" name="Front. Microbiol.">
        <title>Hydrolytic Capabilities as a Key to Environmental Success: Chitinolytic and Cellulolytic Acidobacteria From Acidic Sub-arctic Soils and Boreal Peatlands.</title>
        <authorList>
            <person name="Belova S.E."/>
            <person name="Ravin N.V."/>
            <person name="Pankratov T.A."/>
            <person name="Rakitin A.L."/>
            <person name="Ivanova A.A."/>
            <person name="Beletsky A.V."/>
            <person name="Mardanov A.V."/>
            <person name="Sinninghe Damste J.S."/>
            <person name="Dedysh S.N."/>
        </authorList>
    </citation>
    <scope>NUCLEOTIDE SEQUENCE [LARGE SCALE GENOMIC DNA]</scope>
    <source>
        <strain evidence="3 4">SBC82</strain>
    </source>
</reference>
<evidence type="ECO:0000256" key="1">
    <source>
        <dbReference type="ARBA" id="ARBA00022612"/>
    </source>
</evidence>
<dbReference type="AlphaFoldDB" id="A0A2Z5FS98"/>
<proteinExistence type="predicted"/>
<dbReference type="Proteomes" id="UP000253606">
    <property type="component" value="Chromosome"/>
</dbReference>
<evidence type="ECO:0000313" key="4">
    <source>
        <dbReference type="Proteomes" id="UP000253606"/>
    </source>
</evidence>
<protein>
    <submittedName>
        <fullName evidence="3">Phage terminase, large subunit</fullName>
    </submittedName>
</protein>
<organism evidence="3 4">
    <name type="scientific">Acidisarcina polymorpha</name>
    <dbReference type="NCBI Taxonomy" id="2211140"/>
    <lineage>
        <taxon>Bacteria</taxon>
        <taxon>Pseudomonadati</taxon>
        <taxon>Acidobacteriota</taxon>
        <taxon>Terriglobia</taxon>
        <taxon>Terriglobales</taxon>
        <taxon>Acidobacteriaceae</taxon>
        <taxon>Acidisarcina</taxon>
    </lineage>
</organism>
<dbReference type="Gene3D" id="3.30.420.240">
    <property type="match status" value="1"/>
</dbReference>
<dbReference type="NCBIfam" id="TIGR01630">
    <property type="entry name" value="psiM2_ORF9"/>
    <property type="match status" value="1"/>
</dbReference>
<sequence length="529" mass="59271">MQSSTSVKSEEVFALARLSLAAYAPLMFPSFQLSPHHSKLIRKLEAVEAGRLRRLLISMPPRHGKSLLATTIFPAWYLGRNPDKSVITASYGQDLADDFGRQVRNFVNDTYTQAAFPELKIADDSNSMKRFTTTAGGNYFAVGVGAAITGRGANLLLIDDPIRNMEDARSEVMLRTLHDWFSTVAYTRLAPNGAVVVIQTRWSHDDLIGWLLREHPNEGWDYLNMPAIAEVDGDGRKEGEALWPDRFDLADLKSKRSILGGKAFDALYQGRPTTEEGAVFQRSWWQSYTEFPKFRRIVQSWDTAFKTGSENDYSVCTTWGEAQDGFYLLHRYKKRVEFPELKRQVALLAAEWKPRIILIEDKASGQSLLQEIKQSTRFAVRPIKVDTDKLSRAHAASPLVECGKVFLPKAAPWLEDYLTVMSTFPAGAHDDDVDSTTQALNYLRGSNQAHGLIEAMKQLGGASHEDQTEWLGLSKPAAPVPDPVLQCERCGSDFIQKLSSGFRCGMCAHQFGAQACVYSETQQMPSWRM</sequence>
<dbReference type="InterPro" id="IPR035421">
    <property type="entry name" value="Terminase_6C"/>
</dbReference>
<feature type="domain" description="Terminase large subunit gp17-like C-terminal" evidence="2">
    <location>
        <begin position="300"/>
        <end position="442"/>
    </location>
</feature>
<keyword evidence="4" id="KW-1185">Reference proteome</keyword>
<dbReference type="Gene3D" id="3.40.50.300">
    <property type="entry name" value="P-loop containing nucleotide triphosphate hydrolases"/>
    <property type="match status" value="1"/>
</dbReference>
<name>A0A2Z5FS98_9BACT</name>
<gene>
    <name evidence="3" type="ORF">ACPOL_0258</name>
</gene>
<evidence type="ECO:0000313" key="3">
    <source>
        <dbReference type="EMBL" id="AXC09643.1"/>
    </source>
</evidence>
<dbReference type="EMBL" id="CP030840">
    <property type="protein sequence ID" value="AXC09643.1"/>
    <property type="molecule type" value="Genomic_DNA"/>
</dbReference>
<dbReference type="OrthoDB" id="110248at2"/>
<dbReference type="InterPro" id="IPR027417">
    <property type="entry name" value="P-loop_NTPase"/>
</dbReference>
<dbReference type="InterPro" id="IPR006517">
    <property type="entry name" value="Phage_terminase_lsu-like_C"/>
</dbReference>
<dbReference type="KEGG" id="abas:ACPOL_0258"/>
<keyword evidence="1" id="KW-1188">Viral release from host cell</keyword>